<evidence type="ECO:0000256" key="2">
    <source>
        <dbReference type="ARBA" id="ARBA00022723"/>
    </source>
</evidence>
<dbReference type="GO" id="GO:0008270">
    <property type="term" value="F:zinc ion binding"/>
    <property type="evidence" value="ECO:0007669"/>
    <property type="project" value="UniProtKB-KW"/>
</dbReference>
<name>A0A8K1CL95_PYTOL</name>
<keyword evidence="2" id="KW-0479">Metal-binding</keyword>
<feature type="domain" description="RING-type" evidence="8">
    <location>
        <begin position="23"/>
        <end position="63"/>
    </location>
</feature>
<evidence type="ECO:0000313" key="10">
    <source>
        <dbReference type="Proteomes" id="UP000794436"/>
    </source>
</evidence>
<feature type="region of interest" description="Disordered" evidence="7">
    <location>
        <begin position="111"/>
        <end position="135"/>
    </location>
</feature>
<keyword evidence="4" id="KW-0862">Zinc</keyword>
<dbReference type="OrthoDB" id="1305878at2759"/>
<dbReference type="Gene3D" id="3.30.40.10">
    <property type="entry name" value="Zinc/RING finger domain, C3HC4 (zinc finger)"/>
    <property type="match status" value="1"/>
</dbReference>
<evidence type="ECO:0000256" key="6">
    <source>
        <dbReference type="PROSITE-ProRule" id="PRU00175"/>
    </source>
</evidence>
<dbReference type="Proteomes" id="UP000794436">
    <property type="component" value="Unassembled WGS sequence"/>
</dbReference>
<evidence type="ECO:0000256" key="1">
    <source>
        <dbReference type="ARBA" id="ARBA00004123"/>
    </source>
</evidence>
<comment type="caution">
    <text evidence="9">The sequence shown here is derived from an EMBL/GenBank/DDBJ whole genome shotgun (WGS) entry which is preliminary data.</text>
</comment>
<keyword evidence="10" id="KW-1185">Reference proteome</keyword>
<dbReference type="SMART" id="SM00184">
    <property type="entry name" value="RING"/>
    <property type="match status" value="1"/>
</dbReference>
<evidence type="ECO:0000256" key="7">
    <source>
        <dbReference type="SAM" id="MobiDB-lite"/>
    </source>
</evidence>
<dbReference type="InterPro" id="IPR051507">
    <property type="entry name" value="PcG_RING_finger"/>
</dbReference>
<proteinExistence type="predicted"/>
<dbReference type="Gene3D" id="3.10.20.90">
    <property type="entry name" value="Phosphatidylinositol 3-kinase Catalytic Subunit, Chain A, domain 1"/>
    <property type="match status" value="1"/>
</dbReference>
<dbReference type="EMBL" id="SPLM01000037">
    <property type="protein sequence ID" value="TMW65335.1"/>
    <property type="molecule type" value="Genomic_DNA"/>
</dbReference>
<keyword evidence="5" id="KW-0539">Nucleus</keyword>
<dbReference type="PROSITE" id="PS00518">
    <property type="entry name" value="ZF_RING_1"/>
    <property type="match status" value="1"/>
</dbReference>
<gene>
    <name evidence="9" type="ORF">Poli38472_007977</name>
</gene>
<dbReference type="Pfam" id="PF13923">
    <property type="entry name" value="zf-C3HC4_2"/>
    <property type="match status" value="1"/>
</dbReference>
<accession>A0A8K1CL95</accession>
<dbReference type="AlphaFoldDB" id="A0A8K1CL95"/>
<dbReference type="InterPro" id="IPR017907">
    <property type="entry name" value="Znf_RING_CS"/>
</dbReference>
<dbReference type="PANTHER" id="PTHR45893">
    <property type="entry name" value="POLYCOMB GROUP RING FINGER PROTEIN"/>
    <property type="match status" value="1"/>
</dbReference>
<evidence type="ECO:0000256" key="3">
    <source>
        <dbReference type="ARBA" id="ARBA00022771"/>
    </source>
</evidence>
<dbReference type="GO" id="GO:0005634">
    <property type="term" value="C:nucleus"/>
    <property type="evidence" value="ECO:0007669"/>
    <property type="project" value="UniProtKB-SubCell"/>
</dbReference>
<comment type="subcellular location">
    <subcellularLocation>
        <location evidence="1">Nucleus</location>
    </subcellularLocation>
</comment>
<dbReference type="SUPFAM" id="SSF57850">
    <property type="entry name" value="RING/U-box"/>
    <property type="match status" value="1"/>
</dbReference>
<reference evidence="9" key="1">
    <citation type="submission" date="2019-03" db="EMBL/GenBank/DDBJ databases">
        <title>Long read genome sequence of the mycoparasitic Pythium oligandrum ATCC 38472 isolated from sugarbeet rhizosphere.</title>
        <authorList>
            <person name="Gaulin E."/>
        </authorList>
    </citation>
    <scope>NUCLEOTIDE SEQUENCE</scope>
    <source>
        <strain evidence="9">ATCC 38472_TT</strain>
    </source>
</reference>
<evidence type="ECO:0000313" key="9">
    <source>
        <dbReference type="EMBL" id="TMW65335.1"/>
    </source>
</evidence>
<evidence type="ECO:0000259" key="8">
    <source>
        <dbReference type="PROSITE" id="PS50089"/>
    </source>
</evidence>
<dbReference type="PROSITE" id="PS50089">
    <property type="entry name" value="ZF_RING_2"/>
    <property type="match status" value="1"/>
</dbReference>
<dbReference type="InterPro" id="IPR001841">
    <property type="entry name" value="Znf_RING"/>
</dbReference>
<keyword evidence="3 6" id="KW-0863">Zinc-finger</keyword>
<dbReference type="FunFam" id="3.30.40.10:FF:000033">
    <property type="entry name" value="Polycomb group RING finger protein 3"/>
    <property type="match status" value="1"/>
</dbReference>
<organism evidence="9 10">
    <name type="scientific">Pythium oligandrum</name>
    <name type="common">Mycoparasitic fungus</name>
    <dbReference type="NCBI Taxonomy" id="41045"/>
    <lineage>
        <taxon>Eukaryota</taxon>
        <taxon>Sar</taxon>
        <taxon>Stramenopiles</taxon>
        <taxon>Oomycota</taxon>
        <taxon>Peronosporomycetes</taxon>
        <taxon>Pythiales</taxon>
        <taxon>Pythiaceae</taxon>
        <taxon>Pythium</taxon>
    </lineage>
</organism>
<evidence type="ECO:0000256" key="5">
    <source>
        <dbReference type="ARBA" id="ARBA00023242"/>
    </source>
</evidence>
<dbReference type="InterPro" id="IPR013083">
    <property type="entry name" value="Znf_RING/FYVE/PHD"/>
</dbReference>
<sequence>MSSTTDTRTVSIQLNQLTEHLGCALCSGLLREAQTIPECLHSFCKSCIYRHFLVQGSRKCPKCFIALKPRPITTLISDQRLQDVVDRIFPEFRENEERLEAEFYETHMFKKKDNSQQVSKPTTTSRSTSRKRTASMLPSIEPRRITLFAIEVHPQLEFTRALSPLRLPYLTVDGRFKVFDLLKYVRRQLELNESSELEVLCMGATVGPELSIQFIHRTIWQVQHEDHERLVLHYRLLIP</sequence>
<evidence type="ECO:0000256" key="4">
    <source>
        <dbReference type="ARBA" id="ARBA00022833"/>
    </source>
</evidence>
<protein>
    <recommendedName>
        <fullName evidence="8">RING-type domain-containing protein</fullName>
    </recommendedName>
</protein>